<dbReference type="Pfam" id="PF00069">
    <property type="entry name" value="Pkinase"/>
    <property type="match status" value="1"/>
</dbReference>
<evidence type="ECO:0000256" key="7">
    <source>
        <dbReference type="SAM" id="Phobius"/>
    </source>
</evidence>
<dbReference type="InterPro" id="IPR000719">
    <property type="entry name" value="Prot_kinase_dom"/>
</dbReference>
<accession>A0A3N0AFY6</accession>
<gene>
    <name evidence="9" type="ORF">DMP07_03790</name>
</gene>
<evidence type="ECO:0000259" key="8">
    <source>
        <dbReference type="PROSITE" id="PS50011"/>
    </source>
</evidence>
<dbReference type="InterPro" id="IPR011009">
    <property type="entry name" value="Kinase-like_dom_sf"/>
</dbReference>
<keyword evidence="10" id="KW-1185">Reference proteome</keyword>
<evidence type="ECO:0000256" key="2">
    <source>
        <dbReference type="ARBA" id="ARBA00022527"/>
    </source>
</evidence>
<keyword evidence="2" id="KW-0723">Serine/threonine-protein kinase</keyword>
<keyword evidence="6" id="KW-0067">ATP-binding</keyword>
<organism evidence="9 10">
    <name type="scientific">Slackia faecicanis</name>
    <dbReference type="NCBI Taxonomy" id="255723"/>
    <lineage>
        <taxon>Bacteria</taxon>
        <taxon>Bacillati</taxon>
        <taxon>Actinomycetota</taxon>
        <taxon>Coriobacteriia</taxon>
        <taxon>Eggerthellales</taxon>
        <taxon>Eggerthellaceae</taxon>
        <taxon>Slackia</taxon>
    </lineage>
</organism>
<feature type="transmembrane region" description="Helical" evidence="7">
    <location>
        <begin position="356"/>
        <end position="379"/>
    </location>
</feature>
<keyword evidence="7" id="KW-1133">Transmembrane helix</keyword>
<dbReference type="Proteomes" id="UP000267368">
    <property type="component" value="Unassembled WGS sequence"/>
</dbReference>
<keyword evidence="3" id="KW-0808">Transferase</keyword>
<evidence type="ECO:0000256" key="6">
    <source>
        <dbReference type="ARBA" id="ARBA00022840"/>
    </source>
</evidence>
<keyword evidence="4" id="KW-0547">Nucleotide-binding</keyword>
<feature type="transmembrane region" description="Helical" evidence="7">
    <location>
        <begin position="400"/>
        <end position="418"/>
    </location>
</feature>
<dbReference type="SUPFAM" id="SSF56112">
    <property type="entry name" value="Protein kinase-like (PK-like)"/>
    <property type="match status" value="1"/>
</dbReference>
<proteinExistence type="predicted"/>
<sequence>MASMQIDELARYLESLQRDANCRVDAVLKEGPCEVTQRVTFVGEDGSEQGPYVRKLIKRESGMGSAYERILEAQRGGRPFRFVPRIVDCYAAGEDDVVVMEYVQGETLRDAVLRCGASMELASDVFPRLCEAVSELHESLDAPIIHRDLKPSNIVISQGRLAVIDLGIARLYRDGAHDDTRHFGTRAYAPPEQFGFGQTTVRSDVYALGMLLYFCLTGRDPDPEVREGGFCDPCIPDSVRAVLIEATQFDPARRFPDVRALRGAFCRAATACGYGGIVSARVPAGEPSAGAVSGPRAARQGRSGRLRGAVRAAVRRIPVPLCIAWNALVTIVAAVMFMGCFWAAFFPNQADAAYPLWFRVVEYLGFLGSNVALVAYALFDKRRLYRAYPRLPRVSLLRQAAFLAAYFLTGFVALALLMEAVS</sequence>
<keyword evidence="7" id="KW-0472">Membrane</keyword>
<dbReference type="PANTHER" id="PTHR43289:SF6">
    <property type="entry name" value="SERINE_THREONINE-PROTEIN KINASE NEKL-3"/>
    <property type="match status" value="1"/>
</dbReference>
<dbReference type="EMBL" id="QICB01000002">
    <property type="protein sequence ID" value="RNL20712.1"/>
    <property type="molecule type" value="Genomic_DNA"/>
</dbReference>
<feature type="transmembrane region" description="Helical" evidence="7">
    <location>
        <begin position="321"/>
        <end position="344"/>
    </location>
</feature>
<dbReference type="RefSeq" id="WP_123197813.1">
    <property type="nucleotide sequence ID" value="NZ_QICB01000002.1"/>
</dbReference>
<dbReference type="EC" id="2.7.11.1" evidence="1"/>
<dbReference type="AlphaFoldDB" id="A0A3N0AFY6"/>
<evidence type="ECO:0000256" key="3">
    <source>
        <dbReference type="ARBA" id="ARBA00022679"/>
    </source>
</evidence>
<evidence type="ECO:0000256" key="1">
    <source>
        <dbReference type="ARBA" id="ARBA00012513"/>
    </source>
</evidence>
<dbReference type="SMART" id="SM00220">
    <property type="entry name" value="S_TKc"/>
    <property type="match status" value="1"/>
</dbReference>
<dbReference type="InterPro" id="IPR008271">
    <property type="entry name" value="Ser/Thr_kinase_AS"/>
</dbReference>
<dbReference type="GO" id="GO:0005524">
    <property type="term" value="F:ATP binding"/>
    <property type="evidence" value="ECO:0007669"/>
    <property type="project" value="UniProtKB-KW"/>
</dbReference>
<dbReference type="Gene3D" id="1.10.510.10">
    <property type="entry name" value="Transferase(Phosphotransferase) domain 1"/>
    <property type="match status" value="1"/>
</dbReference>
<name>A0A3N0AFY6_9ACTN</name>
<dbReference type="PANTHER" id="PTHR43289">
    <property type="entry name" value="MITOGEN-ACTIVATED PROTEIN KINASE KINASE KINASE 20-RELATED"/>
    <property type="match status" value="1"/>
</dbReference>
<feature type="domain" description="Protein kinase" evidence="8">
    <location>
        <begin position="22"/>
        <end position="266"/>
    </location>
</feature>
<dbReference type="GO" id="GO:0004674">
    <property type="term" value="F:protein serine/threonine kinase activity"/>
    <property type="evidence" value="ECO:0007669"/>
    <property type="project" value="UniProtKB-KW"/>
</dbReference>
<evidence type="ECO:0000256" key="5">
    <source>
        <dbReference type="ARBA" id="ARBA00022777"/>
    </source>
</evidence>
<comment type="caution">
    <text evidence="9">The sequence shown here is derived from an EMBL/GenBank/DDBJ whole genome shotgun (WGS) entry which is preliminary data.</text>
</comment>
<dbReference type="PROSITE" id="PS50011">
    <property type="entry name" value="PROTEIN_KINASE_DOM"/>
    <property type="match status" value="1"/>
</dbReference>
<evidence type="ECO:0000313" key="9">
    <source>
        <dbReference type="EMBL" id="RNL20712.1"/>
    </source>
</evidence>
<keyword evidence="7" id="KW-0812">Transmembrane</keyword>
<reference evidence="10" key="1">
    <citation type="submission" date="2018-05" db="EMBL/GenBank/DDBJ databases">
        <title>Genome Sequencing of selected type strains of the family Eggerthellaceae.</title>
        <authorList>
            <person name="Danylec N."/>
            <person name="Stoll D.A."/>
            <person name="Doetsch A."/>
            <person name="Huch M."/>
        </authorList>
    </citation>
    <scope>NUCLEOTIDE SEQUENCE [LARGE SCALE GENOMIC DNA]</scope>
    <source>
        <strain evidence="10">DSM 17537</strain>
    </source>
</reference>
<evidence type="ECO:0000256" key="4">
    <source>
        <dbReference type="ARBA" id="ARBA00022741"/>
    </source>
</evidence>
<keyword evidence="5" id="KW-0418">Kinase</keyword>
<evidence type="ECO:0000313" key="10">
    <source>
        <dbReference type="Proteomes" id="UP000267368"/>
    </source>
</evidence>
<dbReference type="PROSITE" id="PS00108">
    <property type="entry name" value="PROTEIN_KINASE_ST"/>
    <property type="match status" value="1"/>
</dbReference>
<protein>
    <recommendedName>
        <fullName evidence="1">non-specific serine/threonine protein kinase</fullName>
        <ecNumber evidence="1">2.7.11.1</ecNumber>
    </recommendedName>
</protein>